<dbReference type="SUPFAM" id="SSF51556">
    <property type="entry name" value="Metallo-dependent hydrolases"/>
    <property type="match status" value="1"/>
</dbReference>
<feature type="domain" description="Amidohydrolase-related" evidence="2">
    <location>
        <begin position="37"/>
        <end position="350"/>
    </location>
</feature>
<evidence type="ECO:0000256" key="1">
    <source>
        <dbReference type="ARBA" id="ARBA00038310"/>
    </source>
</evidence>
<dbReference type="Proteomes" id="UP001060070">
    <property type="component" value="Chromosome"/>
</dbReference>
<gene>
    <name evidence="3" type="ORF">LRP29_13895</name>
</gene>
<sequence>MRSSRLPTRYGRIFPPDEAWLATAEPEVILDPELEIIDTHHHLWDLRTTSGHRYMLDEFLADANSGHTVVATVHMNAYEWDRAFGPKEMQPVGETEVAAGIAAMCDNGIYGPIRVAAGIVGFADLMLGDGVAPVLEAHVRAGGGRFRGIRHSGGWDADPIIGNSFPGIAPGLYGQPHFRAGFARLVAMGLSFDAWLYHPQLADVTDLARAFPEASIVMGHCGCPLGYGPYAGRKDEVFAAWKASMAELATCPNVSIKLGGMMMRLAAYDYNTRPAPPTSAELASMWGPYIETCIELFGADRAMFESNFPVDRMGIGYAALWNAFKRIVSGASDGVKRGLFAGTARRVYRLD</sequence>
<name>A0AB38TIQ2_9HYPH</name>
<accession>A0AB38TIQ2</accession>
<dbReference type="PANTHER" id="PTHR43569">
    <property type="entry name" value="AMIDOHYDROLASE"/>
    <property type="match status" value="1"/>
</dbReference>
<dbReference type="InterPro" id="IPR006680">
    <property type="entry name" value="Amidohydro-rel"/>
</dbReference>
<evidence type="ECO:0000259" key="2">
    <source>
        <dbReference type="Pfam" id="PF04909"/>
    </source>
</evidence>
<evidence type="ECO:0000313" key="4">
    <source>
        <dbReference type="Proteomes" id="UP001060070"/>
    </source>
</evidence>
<organism evidence="3 4">
    <name type="scientific">Mesorhizobium ciceri</name>
    <dbReference type="NCBI Taxonomy" id="39645"/>
    <lineage>
        <taxon>Bacteria</taxon>
        <taxon>Pseudomonadati</taxon>
        <taxon>Pseudomonadota</taxon>
        <taxon>Alphaproteobacteria</taxon>
        <taxon>Hyphomicrobiales</taxon>
        <taxon>Phyllobacteriaceae</taxon>
        <taxon>Mesorhizobium</taxon>
    </lineage>
</organism>
<evidence type="ECO:0000313" key="3">
    <source>
        <dbReference type="EMBL" id="UTU54409.1"/>
    </source>
</evidence>
<dbReference type="PANTHER" id="PTHR43569:SF1">
    <property type="entry name" value="BLL3371 PROTEIN"/>
    <property type="match status" value="1"/>
</dbReference>
<dbReference type="Gene3D" id="3.20.20.140">
    <property type="entry name" value="Metal-dependent hydrolases"/>
    <property type="match status" value="1"/>
</dbReference>
<dbReference type="InterPro" id="IPR032466">
    <property type="entry name" value="Metal_Hydrolase"/>
</dbReference>
<protein>
    <submittedName>
        <fullName evidence="3">Amidohydrolase family protein</fullName>
    </submittedName>
</protein>
<keyword evidence="4" id="KW-1185">Reference proteome</keyword>
<dbReference type="RefSeq" id="WP_024504875.1">
    <property type="nucleotide sequence ID" value="NZ_CP088147.1"/>
</dbReference>
<proteinExistence type="inferred from homology"/>
<dbReference type="AlphaFoldDB" id="A0AB38TIQ2"/>
<dbReference type="Pfam" id="PF04909">
    <property type="entry name" value="Amidohydro_2"/>
    <property type="match status" value="1"/>
</dbReference>
<comment type="similarity">
    <text evidence="1">Belongs to the metallo-dependent hydrolases superfamily.</text>
</comment>
<reference evidence="3 4" key="1">
    <citation type="journal article" date="2022" name="Microbiol. Resour. Announc.">
        <title>Complete Genome Sequence of Mesorhizobium ciceri Strain R30, a Rhizobium Used as a Commercial Inoculant for Chickpea in Argentina.</title>
        <authorList>
            <person name="Foresto E."/>
            <person name="Revale S."/>
            <person name="Primo E."/>
            <person name="Nievas F."/>
            <person name="Carezzano E."/>
            <person name="Puente M."/>
            <person name="Alzari P."/>
            <person name="Mart M."/>
            <person name="Ben-Assaya M."/>
            <person name="Mornico D."/>
            <person name="Santoro M."/>
            <person name="Mart F."/>
            <person name="Giordano W."/>
            <person name="Bogino P."/>
        </authorList>
    </citation>
    <scope>NUCLEOTIDE SEQUENCE [LARGE SCALE GENOMIC DNA]</scope>
    <source>
        <strain evidence="3 4">R30</strain>
    </source>
</reference>
<dbReference type="GO" id="GO:0016787">
    <property type="term" value="F:hydrolase activity"/>
    <property type="evidence" value="ECO:0007669"/>
    <property type="project" value="InterPro"/>
</dbReference>
<dbReference type="EMBL" id="CP088147">
    <property type="protein sequence ID" value="UTU54409.1"/>
    <property type="molecule type" value="Genomic_DNA"/>
</dbReference>
<dbReference type="InterPro" id="IPR052350">
    <property type="entry name" value="Metallo-dep_Lactonases"/>
</dbReference>